<protein>
    <submittedName>
        <fullName evidence="1">Uncharacterized protein</fullName>
    </submittedName>
</protein>
<accession>J9G1C9</accession>
<sequence>MKILVSQRYRKFFLELIVEDAVIPVAPDSQEHVLKPIH</sequence>
<name>J9G1C9_9ZZZZ</name>
<dbReference type="EMBL" id="AMCI01003289">
    <property type="protein sequence ID" value="EJX00639.1"/>
    <property type="molecule type" value="Genomic_DNA"/>
</dbReference>
<proteinExistence type="predicted"/>
<gene>
    <name evidence="1" type="ORF">EVA_11253</name>
</gene>
<dbReference type="AlphaFoldDB" id="J9G1C9"/>
<reference evidence="1" key="1">
    <citation type="journal article" date="2012" name="PLoS ONE">
        <title>Gene sets for utilization of primary and secondary nutrition supplies in the distal gut of endangered iberian lynx.</title>
        <authorList>
            <person name="Alcaide M."/>
            <person name="Messina E."/>
            <person name="Richter M."/>
            <person name="Bargiela R."/>
            <person name="Peplies J."/>
            <person name="Huws S.A."/>
            <person name="Newbold C.J."/>
            <person name="Golyshin P.N."/>
            <person name="Simon M.A."/>
            <person name="Lopez G."/>
            <person name="Yakimov M.M."/>
            <person name="Ferrer M."/>
        </authorList>
    </citation>
    <scope>NUCLEOTIDE SEQUENCE</scope>
</reference>
<organism evidence="1">
    <name type="scientific">gut metagenome</name>
    <dbReference type="NCBI Taxonomy" id="749906"/>
    <lineage>
        <taxon>unclassified sequences</taxon>
        <taxon>metagenomes</taxon>
        <taxon>organismal metagenomes</taxon>
    </lineage>
</organism>
<comment type="caution">
    <text evidence="1">The sequence shown here is derived from an EMBL/GenBank/DDBJ whole genome shotgun (WGS) entry which is preliminary data.</text>
</comment>
<evidence type="ECO:0000313" key="1">
    <source>
        <dbReference type="EMBL" id="EJX00639.1"/>
    </source>
</evidence>